<evidence type="ECO:0000256" key="4">
    <source>
        <dbReference type="ARBA" id="ARBA00022692"/>
    </source>
</evidence>
<sequence length="255" mass="28397">MYIFIGNLVLNGIFGSSTFMPKLISDLLSGSRTISTAGCFLQAFCMHSFATVELFTFTLMAYDRFLAISQPLRYSTLMTKQTVWKFIIANWILAFIGILGPIIMTVYVPLCGVDINNVYCDNMSIVKLACGDTSLNNIFGAVQSSVVQIGCLLVIVYCYIRTYLVCLKISKEASQKATRTLVTHLTAFSTFMISNLFILLRYRIPTGYISIGTHTVLTIIGIITPITLNPLIYGIRTEGLKLKILQTFSKIKEVL</sequence>
<dbReference type="PRINTS" id="PR00245">
    <property type="entry name" value="OLFACTORYR"/>
</dbReference>
<protein>
    <recommendedName>
        <fullName evidence="14">G-protein coupled receptors family 1 profile domain-containing protein</fullName>
    </recommendedName>
</protein>
<evidence type="ECO:0000313" key="16">
    <source>
        <dbReference type="Proteomes" id="UP000824782"/>
    </source>
</evidence>
<feature type="transmembrane region" description="Helical" evidence="13">
    <location>
        <begin position="138"/>
        <end position="160"/>
    </location>
</feature>
<feature type="transmembrane region" description="Helical" evidence="13">
    <location>
        <begin position="208"/>
        <end position="233"/>
    </location>
</feature>
<dbReference type="PROSITE" id="PS50262">
    <property type="entry name" value="G_PROTEIN_RECEP_F1_2"/>
    <property type="match status" value="1"/>
</dbReference>
<evidence type="ECO:0000313" key="15">
    <source>
        <dbReference type="EMBL" id="KAG8537641.1"/>
    </source>
</evidence>
<keyword evidence="8 13" id="KW-0472">Membrane</keyword>
<dbReference type="SUPFAM" id="SSF81321">
    <property type="entry name" value="Family A G protein-coupled receptor-like"/>
    <property type="match status" value="1"/>
</dbReference>
<dbReference type="GO" id="GO:0005886">
    <property type="term" value="C:plasma membrane"/>
    <property type="evidence" value="ECO:0007669"/>
    <property type="project" value="UniProtKB-SubCell"/>
</dbReference>
<dbReference type="InterPro" id="IPR017452">
    <property type="entry name" value="GPCR_Rhodpsn_7TM"/>
</dbReference>
<dbReference type="Proteomes" id="UP000824782">
    <property type="component" value="Unassembled WGS sequence"/>
</dbReference>
<evidence type="ECO:0000256" key="6">
    <source>
        <dbReference type="ARBA" id="ARBA00022989"/>
    </source>
</evidence>
<evidence type="ECO:0000256" key="3">
    <source>
        <dbReference type="ARBA" id="ARBA00022606"/>
    </source>
</evidence>
<evidence type="ECO:0000256" key="12">
    <source>
        <dbReference type="ARBA" id="ARBA00023224"/>
    </source>
</evidence>
<dbReference type="InterPro" id="IPR052921">
    <property type="entry name" value="GPCR1_Superfamily_Member"/>
</dbReference>
<evidence type="ECO:0000256" key="13">
    <source>
        <dbReference type="SAM" id="Phobius"/>
    </source>
</evidence>
<dbReference type="EMBL" id="WNYA01028317">
    <property type="protein sequence ID" value="KAG8537641.1"/>
    <property type="molecule type" value="Genomic_DNA"/>
</dbReference>
<dbReference type="GO" id="GO:0005549">
    <property type="term" value="F:odorant binding"/>
    <property type="evidence" value="ECO:0007669"/>
    <property type="project" value="TreeGrafter"/>
</dbReference>
<evidence type="ECO:0000256" key="7">
    <source>
        <dbReference type="ARBA" id="ARBA00023040"/>
    </source>
</evidence>
<keyword evidence="16" id="KW-1185">Reference proteome</keyword>
<keyword evidence="11" id="KW-0325">Glycoprotein</keyword>
<feature type="transmembrane region" description="Helical" evidence="13">
    <location>
        <begin position="83"/>
        <end position="108"/>
    </location>
</feature>
<dbReference type="Gene3D" id="1.20.1070.10">
    <property type="entry name" value="Rhodopsin 7-helix transmembrane proteins"/>
    <property type="match status" value="1"/>
</dbReference>
<gene>
    <name evidence="15" type="ORF">GDO81_024172</name>
</gene>
<keyword evidence="10" id="KW-0675">Receptor</keyword>
<dbReference type="FunFam" id="1.20.1070.10:FF:000024">
    <property type="entry name" value="Olfactory receptor"/>
    <property type="match status" value="1"/>
</dbReference>
<accession>A0AAV6YLU4</accession>
<proteinExistence type="predicted"/>
<evidence type="ECO:0000256" key="8">
    <source>
        <dbReference type="ARBA" id="ARBA00023136"/>
    </source>
</evidence>
<dbReference type="PANTHER" id="PTHR26451">
    <property type="entry name" value="G_PROTEIN_RECEP_F1_2 DOMAIN-CONTAINING PROTEIN"/>
    <property type="match status" value="1"/>
</dbReference>
<evidence type="ECO:0000256" key="5">
    <source>
        <dbReference type="ARBA" id="ARBA00022725"/>
    </source>
</evidence>
<keyword evidence="9" id="KW-1015">Disulfide bond</keyword>
<evidence type="ECO:0000256" key="10">
    <source>
        <dbReference type="ARBA" id="ARBA00023170"/>
    </source>
</evidence>
<dbReference type="AlphaFoldDB" id="A0AAV6YLU4"/>
<dbReference type="Pfam" id="PF13853">
    <property type="entry name" value="7tm_4"/>
    <property type="match status" value="1"/>
</dbReference>
<comment type="subcellular location">
    <subcellularLocation>
        <location evidence="1">Cell membrane</location>
        <topology evidence="1">Multi-pass membrane protein</topology>
    </subcellularLocation>
</comment>
<evidence type="ECO:0000256" key="11">
    <source>
        <dbReference type="ARBA" id="ARBA00023180"/>
    </source>
</evidence>
<reference evidence="15" key="1">
    <citation type="thesis" date="2020" institute="ProQuest LLC" country="789 East Eisenhower Parkway, Ann Arbor, MI, USA">
        <title>Comparative Genomics and Chromosome Evolution.</title>
        <authorList>
            <person name="Mudd A.B."/>
        </authorList>
    </citation>
    <scope>NUCLEOTIDE SEQUENCE</scope>
    <source>
        <strain evidence="15">237g6f4</strain>
        <tissue evidence="15">Blood</tissue>
    </source>
</reference>
<feature type="domain" description="G-protein coupled receptors family 1 profile" evidence="14">
    <location>
        <begin position="1"/>
        <end position="233"/>
    </location>
</feature>
<keyword evidence="2" id="KW-1003">Cell membrane</keyword>
<keyword evidence="5" id="KW-0552">Olfaction</keyword>
<comment type="caution">
    <text evidence="15">The sequence shown here is derived from an EMBL/GenBank/DDBJ whole genome shotgun (WGS) entry which is preliminary data.</text>
</comment>
<keyword evidence="4 13" id="KW-0812">Transmembrane</keyword>
<keyword evidence="12" id="KW-0807">Transducer</keyword>
<name>A0AAV6YLU4_ENGPU</name>
<dbReference type="GO" id="GO:0004930">
    <property type="term" value="F:G protein-coupled receptor activity"/>
    <property type="evidence" value="ECO:0007669"/>
    <property type="project" value="UniProtKB-KW"/>
</dbReference>
<keyword evidence="6 13" id="KW-1133">Transmembrane helix</keyword>
<dbReference type="GO" id="GO:0004984">
    <property type="term" value="F:olfactory receptor activity"/>
    <property type="evidence" value="ECO:0007669"/>
    <property type="project" value="InterPro"/>
</dbReference>
<dbReference type="InterPro" id="IPR000725">
    <property type="entry name" value="Olfact_rcpt"/>
</dbReference>
<evidence type="ECO:0000256" key="1">
    <source>
        <dbReference type="ARBA" id="ARBA00004651"/>
    </source>
</evidence>
<keyword evidence="7" id="KW-0297">G-protein coupled receptor</keyword>
<evidence type="ECO:0000256" key="9">
    <source>
        <dbReference type="ARBA" id="ARBA00023157"/>
    </source>
</evidence>
<organism evidence="15 16">
    <name type="scientific">Engystomops pustulosus</name>
    <name type="common">Tungara frog</name>
    <name type="synonym">Physalaemus pustulosus</name>
    <dbReference type="NCBI Taxonomy" id="76066"/>
    <lineage>
        <taxon>Eukaryota</taxon>
        <taxon>Metazoa</taxon>
        <taxon>Chordata</taxon>
        <taxon>Craniata</taxon>
        <taxon>Vertebrata</taxon>
        <taxon>Euteleostomi</taxon>
        <taxon>Amphibia</taxon>
        <taxon>Batrachia</taxon>
        <taxon>Anura</taxon>
        <taxon>Neobatrachia</taxon>
        <taxon>Hyloidea</taxon>
        <taxon>Leptodactylidae</taxon>
        <taxon>Leiuperinae</taxon>
        <taxon>Engystomops</taxon>
    </lineage>
</organism>
<evidence type="ECO:0000259" key="14">
    <source>
        <dbReference type="PROSITE" id="PS50262"/>
    </source>
</evidence>
<dbReference type="PANTHER" id="PTHR26451:SF860">
    <property type="entry name" value="ODORANT RECEPTOR-RELATED"/>
    <property type="match status" value="1"/>
</dbReference>
<keyword evidence="3" id="KW-0716">Sensory transduction</keyword>
<evidence type="ECO:0000256" key="2">
    <source>
        <dbReference type="ARBA" id="ARBA00022475"/>
    </source>
</evidence>
<feature type="transmembrane region" description="Helical" evidence="13">
    <location>
        <begin position="181"/>
        <end position="202"/>
    </location>
</feature>
<feature type="transmembrane region" description="Helical" evidence="13">
    <location>
        <begin position="40"/>
        <end position="62"/>
    </location>
</feature>